<dbReference type="RefSeq" id="WP_344476702.1">
    <property type="nucleotide sequence ID" value="NZ_BAAAQX010000009.1"/>
</dbReference>
<gene>
    <name evidence="3" type="ORF">GCM10009850_039560</name>
</gene>
<feature type="chain" id="PRO_5045666649" evidence="2">
    <location>
        <begin position="27"/>
        <end position="201"/>
    </location>
</feature>
<evidence type="ECO:0000256" key="2">
    <source>
        <dbReference type="SAM" id="SignalP"/>
    </source>
</evidence>
<accession>A0ABP5PA01</accession>
<proteinExistence type="predicted"/>
<sequence length="201" mass="20922">MFKRRLAVLGTVAVLAVTGLAGSAMADEPTPPAGTKVTCTTSDGKTVELAPALPAKEGKAGVVVGPDGKVTRVGPGEKVKVEKLPDGGVAVKKEPLSPEELEKFGKVKELSPEEAEKLAKLSPEEAAKLPKIKKLSPEEAEKLGEARQLSPEEIEKFAKTEELTSADAETAVPALPTKPGEEAASPGLKSDIKIICKKPAE</sequence>
<feature type="signal peptide" evidence="2">
    <location>
        <begin position="1"/>
        <end position="26"/>
    </location>
</feature>
<keyword evidence="4" id="KW-1185">Reference proteome</keyword>
<dbReference type="Proteomes" id="UP001499843">
    <property type="component" value="Unassembled WGS sequence"/>
</dbReference>
<protein>
    <submittedName>
        <fullName evidence="3">Uncharacterized protein</fullName>
    </submittedName>
</protein>
<reference evidence="4" key="1">
    <citation type="journal article" date="2019" name="Int. J. Syst. Evol. Microbiol.">
        <title>The Global Catalogue of Microorganisms (GCM) 10K type strain sequencing project: providing services to taxonomists for standard genome sequencing and annotation.</title>
        <authorList>
            <consortium name="The Broad Institute Genomics Platform"/>
            <consortium name="The Broad Institute Genome Sequencing Center for Infectious Disease"/>
            <person name="Wu L."/>
            <person name="Ma J."/>
        </authorList>
    </citation>
    <scope>NUCLEOTIDE SEQUENCE [LARGE SCALE GENOMIC DNA]</scope>
    <source>
        <strain evidence="4">JCM 16114</strain>
    </source>
</reference>
<evidence type="ECO:0000256" key="1">
    <source>
        <dbReference type="SAM" id="MobiDB-lite"/>
    </source>
</evidence>
<name>A0ABP5PA01_9ACTN</name>
<evidence type="ECO:0000313" key="3">
    <source>
        <dbReference type="EMBL" id="GAA2208498.1"/>
    </source>
</evidence>
<feature type="region of interest" description="Disordered" evidence="1">
    <location>
        <begin position="159"/>
        <end position="189"/>
    </location>
</feature>
<dbReference type="EMBL" id="BAAAQX010000009">
    <property type="protein sequence ID" value="GAA2208498.1"/>
    <property type="molecule type" value="Genomic_DNA"/>
</dbReference>
<comment type="caution">
    <text evidence="3">The sequence shown here is derived from an EMBL/GenBank/DDBJ whole genome shotgun (WGS) entry which is preliminary data.</text>
</comment>
<evidence type="ECO:0000313" key="4">
    <source>
        <dbReference type="Proteomes" id="UP001499843"/>
    </source>
</evidence>
<organism evidence="3 4">
    <name type="scientific">Nonomuraea monospora</name>
    <dbReference type="NCBI Taxonomy" id="568818"/>
    <lineage>
        <taxon>Bacteria</taxon>
        <taxon>Bacillati</taxon>
        <taxon>Actinomycetota</taxon>
        <taxon>Actinomycetes</taxon>
        <taxon>Streptosporangiales</taxon>
        <taxon>Streptosporangiaceae</taxon>
        <taxon>Nonomuraea</taxon>
    </lineage>
</organism>
<keyword evidence="2" id="KW-0732">Signal</keyword>